<feature type="signal peptide" evidence="1">
    <location>
        <begin position="1"/>
        <end position="20"/>
    </location>
</feature>
<sequence>MKKFLVSLLLGSCVIASAWAGENYSVEIVPQPDQEWRFQKLMAYSADASTKVSGRLTSSLPMGLPRGHVDVAAYSQSGQLIAETTTDYVPSMLTHTMKKKGGVQFSAVFDKPLPSDAVVKVAFHRDPPRTEVNPSHSGNIAK</sequence>
<organism evidence="2 3">
    <name type="scientific">Ketobacter alkanivorans</name>
    <dbReference type="NCBI Taxonomy" id="1917421"/>
    <lineage>
        <taxon>Bacteria</taxon>
        <taxon>Pseudomonadati</taxon>
        <taxon>Pseudomonadota</taxon>
        <taxon>Gammaproteobacteria</taxon>
        <taxon>Pseudomonadales</taxon>
        <taxon>Ketobacteraceae</taxon>
        <taxon>Ketobacter</taxon>
    </lineage>
</organism>
<evidence type="ECO:0000256" key="1">
    <source>
        <dbReference type="SAM" id="SignalP"/>
    </source>
</evidence>
<dbReference type="Proteomes" id="UP000235116">
    <property type="component" value="Chromosome"/>
</dbReference>
<protein>
    <recommendedName>
        <fullName evidence="4">DUF4426 domain-containing protein</fullName>
    </recommendedName>
</protein>
<dbReference type="OrthoDB" id="6195087at2"/>
<dbReference type="EMBL" id="CP022684">
    <property type="protein sequence ID" value="AUM11119.1"/>
    <property type="molecule type" value="Genomic_DNA"/>
</dbReference>
<dbReference type="AlphaFoldDB" id="A0A2K9LFI6"/>
<gene>
    <name evidence="2" type="ORF">Kalk_01125</name>
</gene>
<evidence type="ECO:0008006" key="4">
    <source>
        <dbReference type="Google" id="ProtNLM"/>
    </source>
</evidence>
<dbReference type="RefSeq" id="WP_101892459.1">
    <property type="nucleotide sequence ID" value="NZ_CP022684.1"/>
</dbReference>
<keyword evidence="1" id="KW-0732">Signal</keyword>
<dbReference type="KEGG" id="kak:Kalk_01125"/>
<evidence type="ECO:0000313" key="3">
    <source>
        <dbReference type="Proteomes" id="UP000235116"/>
    </source>
</evidence>
<proteinExistence type="predicted"/>
<reference evidence="3" key="1">
    <citation type="submission" date="2017-08" db="EMBL/GenBank/DDBJ databases">
        <title>Direct submision.</title>
        <authorList>
            <person name="Kim S.-J."/>
            <person name="Rhee S.-K."/>
        </authorList>
    </citation>
    <scope>NUCLEOTIDE SEQUENCE [LARGE SCALE GENOMIC DNA]</scope>
    <source>
        <strain evidence="3">GI5</strain>
    </source>
</reference>
<name>A0A2K9LFI6_9GAMM</name>
<keyword evidence="3" id="KW-1185">Reference proteome</keyword>
<accession>A0A2K9LFI6</accession>
<evidence type="ECO:0000313" key="2">
    <source>
        <dbReference type="EMBL" id="AUM11119.1"/>
    </source>
</evidence>
<feature type="chain" id="PRO_5014720307" description="DUF4426 domain-containing protein" evidence="1">
    <location>
        <begin position="21"/>
        <end position="142"/>
    </location>
</feature>